<evidence type="ECO:0000313" key="1">
    <source>
        <dbReference type="EMBL" id="RUS70300.1"/>
    </source>
</evidence>
<sequence length="222" mass="26250">MSKCQAKDEMFLPAGIPQFKPEYNFPTRFENFHWWGETKVQPDVCYKTIKRDELPIPPLHDERWRYPYRYSSCQPAMRTIRWKKSLREAEEAGKTGRPLKRMPMLPRDIRQAKGYETTTMDTTLEPFLYHPPTTIITREIPDTLLTPTWAPRCARTEFGEYILRSLHPNYKRDPRIRKRLQFCSKDTDREVCVALNELESQKPKPWKKARAGACHTEAGCQT</sequence>
<dbReference type="EMBL" id="RQTK01001444">
    <property type="protein sequence ID" value="RUS70300.1"/>
    <property type="molecule type" value="Genomic_DNA"/>
</dbReference>
<comment type="caution">
    <text evidence="1">The sequence shown here is derived from an EMBL/GenBank/DDBJ whole genome shotgun (WGS) entry which is preliminary data.</text>
</comment>
<dbReference type="AlphaFoldDB" id="A0A433SMD8"/>
<proteinExistence type="predicted"/>
<evidence type="ECO:0000313" key="2">
    <source>
        <dbReference type="Proteomes" id="UP000271974"/>
    </source>
</evidence>
<dbReference type="Proteomes" id="UP000271974">
    <property type="component" value="Unassembled WGS sequence"/>
</dbReference>
<name>A0A433SMD8_ELYCH</name>
<protein>
    <submittedName>
        <fullName evidence="1">Uncharacterized protein</fullName>
    </submittedName>
</protein>
<reference evidence="1 2" key="1">
    <citation type="submission" date="2019-01" db="EMBL/GenBank/DDBJ databases">
        <title>A draft genome assembly of the solar-powered sea slug Elysia chlorotica.</title>
        <authorList>
            <person name="Cai H."/>
            <person name="Li Q."/>
            <person name="Fang X."/>
            <person name="Li J."/>
            <person name="Curtis N.E."/>
            <person name="Altenburger A."/>
            <person name="Shibata T."/>
            <person name="Feng M."/>
            <person name="Maeda T."/>
            <person name="Schwartz J.A."/>
            <person name="Shigenobu S."/>
            <person name="Lundholm N."/>
            <person name="Nishiyama T."/>
            <person name="Yang H."/>
            <person name="Hasebe M."/>
            <person name="Li S."/>
            <person name="Pierce S.K."/>
            <person name="Wang J."/>
        </authorList>
    </citation>
    <scope>NUCLEOTIDE SEQUENCE [LARGE SCALE GENOMIC DNA]</scope>
    <source>
        <strain evidence="1">EC2010</strain>
        <tissue evidence="1">Whole organism of an adult</tissue>
    </source>
</reference>
<keyword evidence="2" id="KW-1185">Reference proteome</keyword>
<gene>
    <name evidence="1" type="ORF">EGW08_021939</name>
</gene>
<accession>A0A433SMD8</accession>
<dbReference type="OrthoDB" id="6043521at2759"/>
<organism evidence="1 2">
    <name type="scientific">Elysia chlorotica</name>
    <name type="common">Eastern emerald elysia</name>
    <name type="synonym">Sea slug</name>
    <dbReference type="NCBI Taxonomy" id="188477"/>
    <lineage>
        <taxon>Eukaryota</taxon>
        <taxon>Metazoa</taxon>
        <taxon>Spiralia</taxon>
        <taxon>Lophotrochozoa</taxon>
        <taxon>Mollusca</taxon>
        <taxon>Gastropoda</taxon>
        <taxon>Heterobranchia</taxon>
        <taxon>Euthyneura</taxon>
        <taxon>Panpulmonata</taxon>
        <taxon>Sacoglossa</taxon>
        <taxon>Placobranchoidea</taxon>
        <taxon>Plakobranchidae</taxon>
        <taxon>Elysia</taxon>
    </lineage>
</organism>